<reference evidence="9 10" key="1">
    <citation type="journal article" date="2020" name="ISME J.">
        <title>Uncovering the hidden diversity of litter-decomposition mechanisms in mushroom-forming fungi.</title>
        <authorList>
            <person name="Floudas D."/>
            <person name="Bentzer J."/>
            <person name="Ahren D."/>
            <person name="Johansson T."/>
            <person name="Persson P."/>
            <person name="Tunlid A."/>
        </authorList>
    </citation>
    <scope>NUCLEOTIDE SEQUENCE [LARGE SCALE GENOMIC DNA]</scope>
    <source>
        <strain evidence="9 10">CBS 406.79</strain>
    </source>
</reference>
<evidence type="ECO:0000256" key="2">
    <source>
        <dbReference type="ARBA" id="ARBA00022771"/>
    </source>
</evidence>
<dbReference type="CDD" id="cd00202">
    <property type="entry name" value="ZnF_GATA"/>
    <property type="match status" value="1"/>
</dbReference>
<keyword evidence="10" id="KW-1185">Reference proteome</keyword>
<evidence type="ECO:0000256" key="6">
    <source>
        <dbReference type="PROSITE-ProRule" id="PRU00094"/>
    </source>
</evidence>
<organism evidence="9 10">
    <name type="scientific">Collybiopsis confluens</name>
    <dbReference type="NCBI Taxonomy" id="2823264"/>
    <lineage>
        <taxon>Eukaryota</taxon>
        <taxon>Fungi</taxon>
        <taxon>Dikarya</taxon>
        <taxon>Basidiomycota</taxon>
        <taxon>Agaricomycotina</taxon>
        <taxon>Agaricomycetes</taxon>
        <taxon>Agaricomycetidae</taxon>
        <taxon>Agaricales</taxon>
        <taxon>Marasmiineae</taxon>
        <taxon>Omphalotaceae</taxon>
        <taxon>Collybiopsis</taxon>
    </lineage>
</organism>
<evidence type="ECO:0000256" key="5">
    <source>
        <dbReference type="ARBA" id="ARBA00023163"/>
    </source>
</evidence>
<dbReference type="GO" id="GO:0043565">
    <property type="term" value="F:sequence-specific DNA binding"/>
    <property type="evidence" value="ECO:0007669"/>
    <property type="project" value="InterPro"/>
</dbReference>
<dbReference type="PROSITE" id="PS50114">
    <property type="entry name" value="GATA_ZN_FINGER_2"/>
    <property type="match status" value="1"/>
</dbReference>
<feature type="compositionally biased region" description="Basic and acidic residues" evidence="7">
    <location>
        <begin position="478"/>
        <end position="489"/>
    </location>
</feature>
<feature type="region of interest" description="Disordered" evidence="7">
    <location>
        <begin position="621"/>
        <end position="732"/>
    </location>
</feature>
<accession>A0A8H5HY44</accession>
<dbReference type="PANTHER" id="PTHR47172:SF24">
    <property type="entry name" value="GATA ZINC FINGER DOMAIN-CONTAINING PROTEIN 14-RELATED"/>
    <property type="match status" value="1"/>
</dbReference>
<dbReference type="AlphaFoldDB" id="A0A8H5HY44"/>
<dbReference type="InterPro" id="IPR000679">
    <property type="entry name" value="Znf_GATA"/>
</dbReference>
<proteinExistence type="predicted"/>
<keyword evidence="1" id="KW-0479">Metal-binding</keyword>
<dbReference type="SUPFAM" id="SSF57716">
    <property type="entry name" value="Glucocorticoid receptor-like (DNA-binding domain)"/>
    <property type="match status" value="1"/>
</dbReference>
<keyword evidence="2 6" id="KW-0863">Zinc-finger</keyword>
<evidence type="ECO:0000256" key="1">
    <source>
        <dbReference type="ARBA" id="ARBA00022723"/>
    </source>
</evidence>
<feature type="compositionally biased region" description="Low complexity" evidence="7">
    <location>
        <begin position="531"/>
        <end position="542"/>
    </location>
</feature>
<evidence type="ECO:0000259" key="8">
    <source>
        <dbReference type="PROSITE" id="PS50114"/>
    </source>
</evidence>
<feature type="compositionally biased region" description="Polar residues" evidence="7">
    <location>
        <begin position="712"/>
        <end position="732"/>
    </location>
</feature>
<protein>
    <recommendedName>
        <fullName evidence="8">GATA-type domain-containing protein</fullName>
    </recommendedName>
</protein>
<dbReference type="PANTHER" id="PTHR47172">
    <property type="entry name" value="OS01G0976800 PROTEIN"/>
    <property type="match status" value="1"/>
</dbReference>
<sequence>MAAAHHAAPRQPHQYSIPPPPPPAGLMNDALRLPSIKDLQFSFERPRTEGQQHHSTNGVQNASEISVSASQERSRPHSQSWGRSAQHSSAAHPQQQHTPPLSGLEPKSGEYSTRHNGGGGYLTPGLPLSAQTTPLPGSVSVGPAIRNDDLHHKRPRPSPIVPPRDSRPSHVVYQPQYQSYQPTMPPPSPYHQTSPVLAPPSMHHTPVPLSPHANLHQQPGAPPTHPAYSYQPQPQQPYMPRSSSHHVAPPHTYNNPPPHQVQQPPPPPPPPPPASQPPPSIPYPSPSPSASQEQPPHWEHSHSQPVPSAQHHQAQHAPPPSATAPAPSSLTNVHYISYSHPPPPPPLQQQPPSQLHPAYSQSSSLSRAIPPVVTTPIVPTPEVEIRTPYPVNSKPSSRETTMSEIVKLCSILYDFASRYSTLSSALPHVQPSLTEVTEMARRANDVVRLLDVLRRMDNPDAGGRIKEDNAPGPMPITPDDHRAPKRPWEDMGEDDQLSGDDSGMFQDTPGTGAPEQTTAEQDMELIRSKRATTTAGAAAAAGQPKSKYRKRSRATPPGKCHSCNIRETPEWRRGPDGARTLCNACGLHYAKLMRKQSKQNANAPNGEGLPKIDLDTLKAATKAAEAEKNGGSHAMSKSDDDESAPHTGQFQVSVLSPAEAQAQGQQPSLSSSSSSDPSRLPAHHQTILPPPTPPTTTAGPMHPPPPPWAANHSRSYPPSDQFQGQSFIRTNR</sequence>
<feature type="compositionally biased region" description="Low complexity" evidence="7">
    <location>
        <begin position="667"/>
        <end position="680"/>
    </location>
</feature>
<feature type="compositionally biased region" description="Low complexity" evidence="7">
    <location>
        <begin position="84"/>
        <end position="97"/>
    </location>
</feature>
<feature type="compositionally biased region" description="Pro residues" evidence="7">
    <location>
        <begin position="340"/>
        <end position="349"/>
    </location>
</feature>
<keyword evidence="4" id="KW-0805">Transcription regulation</keyword>
<feature type="region of interest" description="Disordered" evidence="7">
    <location>
        <begin position="531"/>
        <end position="562"/>
    </location>
</feature>
<feature type="compositionally biased region" description="Polar residues" evidence="7">
    <location>
        <begin position="53"/>
        <end position="83"/>
    </location>
</feature>
<feature type="compositionally biased region" description="Basic and acidic residues" evidence="7">
    <location>
        <begin position="460"/>
        <end position="469"/>
    </location>
</feature>
<dbReference type="Pfam" id="PF00320">
    <property type="entry name" value="GATA"/>
    <property type="match status" value="1"/>
</dbReference>
<feature type="compositionally biased region" description="Low complexity" evidence="7">
    <location>
        <begin position="173"/>
        <end position="182"/>
    </location>
</feature>
<dbReference type="PROSITE" id="PS00344">
    <property type="entry name" value="GATA_ZN_FINGER_1"/>
    <property type="match status" value="1"/>
</dbReference>
<evidence type="ECO:0000256" key="4">
    <source>
        <dbReference type="ARBA" id="ARBA00023015"/>
    </source>
</evidence>
<feature type="region of interest" description="Disordered" evidence="7">
    <location>
        <begin position="460"/>
        <end position="519"/>
    </location>
</feature>
<feature type="compositionally biased region" description="Low complexity" evidence="7">
    <location>
        <begin position="304"/>
        <end position="316"/>
    </location>
</feature>
<feature type="domain" description="GATA-type" evidence="8">
    <location>
        <begin position="554"/>
        <end position="589"/>
    </location>
</feature>
<dbReference type="GO" id="GO:0008270">
    <property type="term" value="F:zinc ion binding"/>
    <property type="evidence" value="ECO:0007669"/>
    <property type="project" value="UniProtKB-KW"/>
</dbReference>
<evidence type="ECO:0000256" key="3">
    <source>
        <dbReference type="ARBA" id="ARBA00022833"/>
    </source>
</evidence>
<dbReference type="OrthoDB" id="2162994at2759"/>
<dbReference type="EMBL" id="JAACJN010000009">
    <property type="protein sequence ID" value="KAF5391558.1"/>
    <property type="molecule type" value="Genomic_DNA"/>
</dbReference>
<evidence type="ECO:0000256" key="7">
    <source>
        <dbReference type="SAM" id="MobiDB-lite"/>
    </source>
</evidence>
<dbReference type="Proteomes" id="UP000518752">
    <property type="component" value="Unassembled WGS sequence"/>
</dbReference>
<gene>
    <name evidence="9" type="ORF">D9757_002511</name>
</gene>
<dbReference type="InterPro" id="IPR013088">
    <property type="entry name" value="Znf_NHR/GATA"/>
</dbReference>
<dbReference type="GO" id="GO:0006355">
    <property type="term" value="P:regulation of DNA-templated transcription"/>
    <property type="evidence" value="ECO:0007669"/>
    <property type="project" value="InterPro"/>
</dbReference>
<comment type="caution">
    <text evidence="9">The sequence shown here is derived from an EMBL/GenBank/DDBJ whole genome shotgun (WGS) entry which is preliminary data.</text>
</comment>
<evidence type="ECO:0000313" key="10">
    <source>
        <dbReference type="Proteomes" id="UP000518752"/>
    </source>
</evidence>
<feature type="compositionally biased region" description="Low complexity" evidence="7">
    <location>
        <begin position="228"/>
        <end position="242"/>
    </location>
</feature>
<dbReference type="SMART" id="SM00401">
    <property type="entry name" value="ZnF_GATA"/>
    <property type="match status" value="1"/>
</dbReference>
<feature type="region of interest" description="Disordered" evidence="7">
    <location>
        <begin position="1"/>
        <end position="367"/>
    </location>
</feature>
<feature type="compositionally biased region" description="Pro residues" evidence="7">
    <location>
        <begin position="255"/>
        <end position="287"/>
    </location>
</feature>
<keyword evidence="5" id="KW-0804">Transcription</keyword>
<dbReference type="Gene3D" id="3.30.50.10">
    <property type="entry name" value="Erythroid Transcription Factor GATA-1, subunit A"/>
    <property type="match status" value="1"/>
</dbReference>
<keyword evidence="3" id="KW-0862">Zinc</keyword>
<evidence type="ECO:0000313" key="9">
    <source>
        <dbReference type="EMBL" id="KAF5391558.1"/>
    </source>
</evidence>
<name>A0A8H5HY44_9AGAR</name>